<evidence type="ECO:0000259" key="1">
    <source>
        <dbReference type="Pfam" id="PF14213"/>
    </source>
</evidence>
<gene>
    <name evidence="2" type="ORF">AL399_03105</name>
</gene>
<reference evidence="2" key="1">
    <citation type="submission" date="2015-08" db="EMBL/GenBank/DDBJ databases">
        <title>Candidatus Bacteriodes Periocalifornicus.</title>
        <authorList>
            <person name="McLean J.S."/>
            <person name="Kelley S."/>
        </authorList>
    </citation>
    <scope>NUCLEOTIDE SEQUENCE [LARGE SCALE GENOMIC DNA]</scope>
    <source>
        <strain evidence="2">12B</strain>
    </source>
</reference>
<evidence type="ECO:0000313" key="3">
    <source>
        <dbReference type="Proteomes" id="UP000054172"/>
    </source>
</evidence>
<feature type="domain" description="DUF4325" evidence="1">
    <location>
        <begin position="22"/>
        <end position="71"/>
    </location>
</feature>
<dbReference type="Proteomes" id="UP000054172">
    <property type="component" value="Unassembled WGS sequence"/>
</dbReference>
<dbReference type="EMBL" id="LIIK01000010">
    <property type="protein sequence ID" value="KQM09163.1"/>
    <property type="molecule type" value="Genomic_DNA"/>
</dbReference>
<comment type="caution">
    <text evidence="2">The sequence shown here is derived from an EMBL/GenBank/DDBJ whole genome shotgun (WGS) entry which is preliminary data.</text>
</comment>
<protein>
    <recommendedName>
        <fullName evidence="1">DUF4325 domain-containing protein</fullName>
    </recommendedName>
</protein>
<dbReference type="Pfam" id="PF14213">
    <property type="entry name" value="DUF4325"/>
    <property type="match status" value="1"/>
</dbReference>
<sequence>MQPQEISIKALIGSPYATDANDGELLYRHLALHTAENRTVEVSFEGLELVTPAFTNASFGRLILEGGVEDFELLVREVGISTPWRALLVETKKNAQRQREERTLGEQ</sequence>
<dbReference type="InterPro" id="IPR025474">
    <property type="entry name" value="DUF4325"/>
</dbReference>
<dbReference type="STRING" id="1702214.AL399_03105"/>
<name>A0A0Q4B836_9BACT</name>
<keyword evidence="3" id="KW-1185">Reference proteome</keyword>
<dbReference type="AlphaFoldDB" id="A0A0Q4B836"/>
<dbReference type="PATRIC" id="fig|1702214.3.peg.1109"/>
<evidence type="ECO:0000313" key="2">
    <source>
        <dbReference type="EMBL" id="KQM09163.1"/>
    </source>
</evidence>
<accession>A0A0Q4B836</accession>
<proteinExistence type="predicted"/>
<organism evidence="2 3">
    <name type="scientific">Candidatus [Bacteroides] periocalifornicus</name>
    <dbReference type="NCBI Taxonomy" id="1702214"/>
    <lineage>
        <taxon>Bacteria</taxon>
        <taxon>Pseudomonadati</taxon>
        <taxon>Bacteroidota</taxon>
    </lineage>
</organism>